<sequence>MSLQFLDICQLFEQLSSLKNLESRELSVQQWFGQHQSHIRRRGAPALALLSCLFPEKRADRVYALRTQQLEHMVTKAACLGHTRVSELRRLQGRDRMDFASAVQQVLSATDDFSNPPQPLTVDEVDHTLDRLASTCVFSSPKLRESITFGYTEVFDELVRVLRRLPSMGVKWMIRLLLKSLCPVEIPVTRALRAFHFLMPDLLKVRTSLAGAIQLLEGDTISHLPVSPPPSIERPLKESARAEIEPRLGMMIGLQDFEKGRSIQHCCQLAGHKEINVERKYDGEYCQIHVSRTNSQHHITIFSKSGRDSTMDRVGVHDAIKRCLGLGTSTCRFRDQCVLVGELLVWDDQTGQIMPFYKLRRYVSREGRQLGGARDSPPSEDEHLMIMFYDVLLLDDILCLHEPLHLRRSRLETLISRKAGQAEIGEGIQIDLRHSSSISRLHDEMTSAIAKGWEGLVIKDWNAPYMSLHGDVHQIKLKKDYIPGWGDSADLVIVGGRYDATAALMMRDIDLSWTTFYLATPTKKDVGFTSEINPTFRVVGTLPTELFTKPAVVEVVGAGFDRPPNERFFTLRFPRIQKIHHDRTYADSLNFDEYQRLAKQSVVYLKERDHQNNKGRLPAELAILEPTRPTSCLAPSDISRGVLYGLDSETNTESVSRNNLIAHGSTLRALTQKRKRSVGSGLTSSVLQKMRKKTVAEEPNKDRNTISSPYAAPAVLHLARGQHMRDCGTPTPHDQSISGPRDDPSRAVVPDIPVPLLCDTSLWDLFHDSAVDVAAACWKSPLEITSRKEVFLDGVTGRMTNKAGWRGHALIPHIVLVNWSSTSDVLNGIQSWLSVLQGHESLLSRPGSWEITFLNWNALEAFGHPSQDTSHIVDSFSHGSIVCKD</sequence>
<name>A0AAV9PR96_9PEZI</name>
<keyword evidence="9" id="KW-1185">Reference proteome</keyword>
<dbReference type="Gene3D" id="2.40.50.140">
    <property type="entry name" value="Nucleic acid-binding proteins"/>
    <property type="match status" value="1"/>
</dbReference>
<evidence type="ECO:0000256" key="1">
    <source>
        <dbReference type="ARBA" id="ARBA00007572"/>
    </source>
</evidence>
<dbReference type="GO" id="GO:0006297">
    <property type="term" value="P:nucleotide-excision repair, DNA gap filling"/>
    <property type="evidence" value="ECO:0007669"/>
    <property type="project" value="TreeGrafter"/>
</dbReference>
<dbReference type="AlphaFoldDB" id="A0AAV9PR96"/>
<dbReference type="Pfam" id="PF01068">
    <property type="entry name" value="DNA_ligase_A_M"/>
    <property type="match status" value="1"/>
</dbReference>
<dbReference type="GO" id="GO:0003910">
    <property type="term" value="F:DNA ligase (ATP) activity"/>
    <property type="evidence" value="ECO:0007669"/>
    <property type="project" value="InterPro"/>
</dbReference>
<evidence type="ECO:0000313" key="8">
    <source>
        <dbReference type="EMBL" id="KAK5527461.1"/>
    </source>
</evidence>
<dbReference type="GO" id="GO:0032807">
    <property type="term" value="C:DNA ligase IV complex"/>
    <property type="evidence" value="ECO:0007669"/>
    <property type="project" value="TreeGrafter"/>
</dbReference>
<evidence type="ECO:0000256" key="4">
    <source>
        <dbReference type="ARBA" id="ARBA00022840"/>
    </source>
</evidence>
<dbReference type="SUPFAM" id="SSF56091">
    <property type="entry name" value="DNA ligase/mRNA capping enzyme, catalytic domain"/>
    <property type="match status" value="1"/>
</dbReference>
<dbReference type="PANTHER" id="PTHR45997:SF2">
    <property type="entry name" value="ATP DEPENDENT DNA LIGASE DOMAIN PROTEIN (AFU_ORTHOLOGUE AFUA_5G02430)"/>
    <property type="match status" value="1"/>
</dbReference>
<dbReference type="InterPro" id="IPR012310">
    <property type="entry name" value="DNA_ligase_ATP-dep_cent"/>
</dbReference>
<dbReference type="InterPro" id="IPR012308">
    <property type="entry name" value="DNA_ligase_ATP-dep_N"/>
</dbReference>
<evidence type="ECO:0000259" key="7">
    <source>
        <dbReference type="PROSITE" id="PS50160"/>
    </source>
</evidence>
<gene>
    <name evidence="8" type="ORF">LTR25_011181</name>
</gene>
<keyword evidence="2" id="KW-0436">Ligase</keyword>
<dbReference type="GO" id="GO:0005524">
    <property type="term" value="F:ATP binding"/>
    <property type="evidence" value="ECO:0007669"/>
    <property type="project" value="UniProtKB-KW"/>
</dbReference>
<evidence type="ECO:0000313" key="9">
    <source>
        <dbReference type="Proteomes" id="UP001345827"/>
    </source>
</evidence>
<evidence type="ECO:0000256" key="3">
    <source>
        <dbReference type="ARBA" id="ARBA00022741"/>
    </source>
</evidence>
<dbReference type="Proteomes" id="UP001345827">
    <property type="component" value="Unassembled WGS sequence"/>
</dbReference>
<keyword evidence="5" id="KW-0539">Nucleus</keyword>
<protein>
    <recommendedName>
        <fullName evidence="7">ATP-dependent DNA ligase family profile domain-containing protein</fullName>
    </recommendedName>
</protein>
<dbReference type="PANTHER" id="PTHR45997">
    <property type="entry name" value="DNA LIGASE 4"/>
    <property type="match status" value="1"/>
</dbReference>
<dbReference type="Pfam" id="PF04675">
    <property type="entry name" value="DNA_ligase_A_N"/>
    <property type="match status" value="1"/>
</dbReference>
<comment type="caution">
    <text evidence="8">The sequence shown here is derived from an EMBL/GenBank/DDBJ whole genome shotgun (WGS) entry which is preliminary data.</text>
</comment>
<dbReference type="GO" id="GO:0003677">
    <property type="term" value="F:DNA binding"/>
    <property type="evidence" value="ECO:0007669"/>
    <property type="project" value="InterPro"/>
</dbReference>
<feature type="compositionally biased region" description="Basic and acidic residues" evidence="6">
    <location>
        <begin position="694"/>
        <end position="704"/>
    </location>
</feature>
<accession>A0AAV9PR96</accession>
<proteinExistence type="inferred from homology"/>
<keyword evidence="4" id="KW-0067">ATP-binding</keyword>
<dbReference type="GO" id="GO:0006310">
    <property type="term" value="P:DNA recombination"/>
    <property type="evidence" value="ECO:0007669"/>
    <property type="project" value="InterPro"/>
</dbReference>
<reference evidence="8 9" key="1">
    <citation type="submission" date="2023-06" db="EMBL/GenBank/DDBJ databases">
        <title>Black Yeasts Isolated from many extreme environments.</title>
        <authorList>
            <person name="Coleine C."/>
            <person name="Stajich J.E."/>
            <person name="Selbmann L."/>
        </authorList>
    </citation>
    <scope>NUCLEOTIDE SEQUENCE [LARGE SCALE GENOMIC DNA]</scope>
    <source>
        <strain evidence="8 9">CCFEE 5887</strain>
    </source>
</reference>
<organism evidence="8 9">
    <name type="scientific">Vermiconidia calcicola</name>
    <dbReference type="NCBI Taxonomy" id="1690605"/>
    <lineage>
        <taxon>Eukaryota</taxon>
        <taxon>Fungi</taxon>
        <taxon>Dikarya</taxon>
        <taxon>Ascomycota</taxon>
        <taxon>Pezizomycotina</taxon>
        <taxon>Dothideomycetes</taxon>
        <taxon>Dothideomycetidae</taxon>
        <taxon>Mycosphaerellales</taxon>
        <taxon>Extremaceae</taxon>
        <taxon>Vermiconidia</taxon>
    </lineage>
</organism>
<dbReference type="InterPro" id="IPR036599">
    <property type="entry name" value="DNA_ligase_N_sf"/>
</dbReference>
<comment type="similarity">
    <text evidence="1">Belongs to the ATP-dependent DNA ligase family.</text>
</comment>
<dbReference type="EMBL" id="JAXLQG010000059">
    <property type="protein sequence ID" value="KAK5527461.1"/>
    <property type="molecule type" value="Genomic_DNA"/>
</dbReference>
<feature type="domain" description="ATP-dependent DNA ligase family profile" evidence="7">
    <location>
        <begin position="377"/>
        <end position="498"/>
    </location>
</feature>
<evidence type="ECO:0000256" key="2">
    <source>
        <dbReference type="ARBA" id="ARBA00022598"/>
    </source>
</evidence>
<evidence type="ECO:0000256" key="6">
    <source>
        <dbReference type="SAM" id="MobiDB-lite"/>
    </source>
</evidence>
<evidence type="ECO:0000256" key="5">
    <source>
        <dbReference type="ARBA" id="ARBA00023242"/>
    </source>
</evidence>
<feature type="region of interest" description="Disordered" evidence="6">
    <location>
        <begin position="724"/>
        <end position="745"/>
    </location>
</feature>
<feature type="region of interest" description="Disordered" evidence="6">
    <location>
        <begin position="672"/>
        <end position="707"/>
    </location>
</feature>
<dbReference type="Gene3D" id="3.30.470.30">
    <property type="entry name" value="DNA ligase/mRNA capping enzyme"/>
    <property type="match status" value="1"/>
</dbReference>
<dbReference type="InterPro" id="IPR012340">
    <property type="entry name" value="NA-bd_OB-fold"/>
</dbReference>
<keyword evidence="3" id="KW-0547">Nucleotide-binding</keyword>
<dbReference type="InterPro" id="IPR029710">
    <property type="entry name" value="LIG4"/>
</dbReference>
<dbReference type="SUPFAM" id="SSF50249">
    <property type="entry name" value="Nucleic acid-binding proteins"/>
    <property type="match status" value="1"/>
</dbReference>
<dbReference type="PROSITE" id="PS50160">
    <property type="entry name" value="DNA_LIGASE_A3"/>
    <property type="match status" value="1"/>
</dbReference>
<dbReference type="GO" id="GO:0006303">
    <property type="term" value="P:double-strand break repair via nonhomologous end joining"/>
    <property type="evidence" value="ECO:0007669"/>
    <property type="project" value="TreeGrafter"/>
</dbReference>
<dbReference type="Gene3D" id="1.10.3260.10">
    <property type="entry name" value="DNA ligase, ATP-dependent, N-terminal domain"/>
    <property type="match status" value="1"/>
</dbReference>